<comment type="caution">
    <text evidence="1">The sequence shown here is derived from an EMBL/GenBank/DDBJ whole genome shotgun (WGS) entry which is preliminary data.</text>
</comment>
<protein>
    <recommendedName>
        <fullName evidence="3">Nucleotide pyrophosphatase</fullName>
    </recommendedName>
</protein>
<dbReference type="InterPro" id="IPR002591">
    <property type="entry name" value="Phosphodiest/P_Trfase"/>
</dbReference>
<evidence type="ECO:0008006" key="3">
    <source>
        <dbReference type="Google" id="ProtNLM"/>
    </source>
</evidence>
<dbReference type="GO" id="GO:0016787">
    <property type="term" value="F:hydrolase activity"/>
    <property type="evidence" value="ECO:0007669"/>
    <property type="project" value="UniProtKB-ARBA"/>
</dbReference>
<dbReference type="RefSeq" id="WP_068715531.1">
    <property type="nucleotide sequence ID" value="NZ_LWDV01000007.1"/>
</dbReference>
<reference evidence="2" key="1">
    <citation type="submission" date="2016-07" db="EMBL/GenBank/DDBJ databases">
        <authorList>
            <person name="Florea S."/>
            <person name="Webb J.S."/>
            <person name="Jaromczyk J."/>
            <person name="Schardl C.L."/>
        </authorList>
    </citation>
    <scope>NUCLEOTIDE SEQUENCE [LARGE SCALE GENOMIC DNA]</scope>
    <source>
        <strain evidence="2">Z6</strain>
    </source>
</reference>
<dbReference type="InterPro" id="IPR017850">
    <property type="entry name" value="Alkaline_phosphatase_core_sf"/>
</dbReference>
<keyword evidence="2" id="KW-1185">Reference proteome</keyword>
<evidence type="ECO:0000313" key="2">
    <source>
        <dbReference type="Proteomes" id="UP000093514"/>
    </source>
</evidence>
<evidence type="ECO:0000313" key="1">
    <source>
        <dbReference type="EMBL" id="OCL27614.1"/>
    </source>
</evidence>
<dbReference type="Pfam" id="PF01663">
    <property type="entry name" value="Phosphodiest"/>
    <property type="match status" value="1"/>
</dbReference>
<sequence length="483" mass="56156">MKLLIVGVDGMPPEILFGNLSEFPNMKKLCMSGAYGDYDAYTYGYGSRDNWLSLYTGLTPQQHGVIGNTYSDTKRKPRREDYEDKSPFWDKLNEKDISVGMWNGLVTTPSKNIKGYMISGEPNFEIDGAEDPLADVNPVFCEEDKDLKKYIIGEIDRPPMPKSPEEFGYTWEEILEDYSLADKILKDDYFIECVDYLEGELEFYKNNIINMQKNNPVDILFFYTAIVDFIAHFQMHDQTDEVMKKSLKLIDQFIGEVLDELAPEKIIVMSDHGLKSLASFFPNTSIEIQKEAFGWKDKSVWLKNGQIATRARNQAFLTGIHSLKGSFIIAGEGIKKDKIGEMRTVDFYPTLLEIFDIEIPKDRQGFVLDIFSNKEIINKDKLLTKDKIKRENIAIIQNIEVPEFNRVINEVFLDNRFANITVFSEEKYKNIFLDNPRVEEVKLMKDFKLNFKEFQDYDKLFIAYRNKTTGEFKYLELKNDLKY</sequence>
<gene>
    <name evidence="1" type="ORF">U472_03420</name>
</gene>
<dbReference type="SUPFAM" id="SSF53649">
    <property type="entry name" value="Alkaline phosphatase-like"/>
    <property type="match status" value="1"/>
</dbReference>
<dbReference type="PANTHER" id="PTHR10151:SF120">
    <property type="entry name" value="BIS(5'-ADENOSYL)-TRIPHOSPHATASE"/>
    <property type="match status" value="1"/>
</dbReference>
<dbReference type="EMBL" id="LWDV01000007">
    <property type="protein sequence ID" value="OCL27614.1"/>
    <property type="molecule type" value="Genomic_DNA"/>
</dbReference>
<dbReference type="Proteomes" id="UP000093514">
    <property type="component" value="Unassembled WGS sequence"/>
</dbReference>
<dbReference type="Gene3D" id="3.40.720.10">
    <property type="entry name" value="Alkaline Phosphatase, subunit A"/>
    <property type="match status" value="1"/>
</dbReference>
<accession>A0A1C0AB98</accession>
<proteinExistence type="predicted"/>
<dbReference type="PANTHER" id="PTHR10151">
    <property type="entry name" value="ECTONUCLEOTIDE PYROPHOSPHATASE/PHOSPHODIESTERASE"/>
    <property type="match status" value="1"/>
</dbReference>
<organism evidence="1 2">
    <name type="scientific">Orenia metallireducens</name>
    <dbReference type="NCBI Taxonomy" id="1413210"/>
    <lineage>
        <taxon>Bacteria</taxon>
        <taxon>Bacillati</taxon>
        <taxon>Bacillota</taxon>
        <taxon>Clostridia</taxon>
        <taxon>Halanaerobiales</taxon>
        <taxon>Halobacteroidaceae</taxon>
        <taxon>Orenia</taxon>
    </lineage>
</organism>
<dbReference type="AlphaFoldDB" id="A0A1C0AB98"/>
<dbReference type="OrthoDB" id="9779418at2"/>
<reference evidence="1 2" key="2">
    <citation type="submission" date="2016-08" db="EMBL/GenBank/DDBJ databases">
        <title>Orenia metallireducens sp. nov. strain Z6, a Novel Metal-reducing Firmicute from the Deep Subsurface.</title>
        <authorList>
            <person name="Maxim B.I."/>
            <person name="Kenneth K."/>
            <person name="Flynn T.M."/>
            <person name="Oloughlin E.J."/>
            <person name="Locke R.A."/>
            <person name="Weber J.R."/>
            <person name="Egan S.M."/>
            <person name="Mackie R.I."/>
            <person name="Cann I.K."/>
        </authorList>
    </citation>
    <scope>NUCLEOTIDE SEQUENCE [LARGE SCALE GENOMIC DNA]</scope>
    <source>
        <strain evidence="1 2">Z6</strain>
    </source>
</reference>
<name>A0A1C0AB98_9FIRM</name>